<evidence type="ECO:0000259" key="2">
    <source>
        <dbReference type="Pfam" id="PF15377"/>
    </source>
</evidence>
<dbReference type="Pfam" id="PF15377">
    <property type="entry name" value="DUF4604"/>
    <property type="match status" value="1"/>
</dbReference>
<evidence type="ECO:0000313" key="3">
    <source>
        <dbReference type="EMBL" id="KAF2658616.1"/>
    </source>
</evidence>
<feature type="region of interest" description="Disordered" evidence="1">
    <location>
        <begin position="21"/>
        <end position="165"/>
    </location>
</feature>
<reference evidence="3" key="1">
    <citation type="journal article" date="2020" name="Stud. Mycol.">
        <title>101 Dothideomycetes genomes: a test case for predicting lifestyles and emergence of pathogens.</title>
        <authorList>
            <person name="Haridas S."/>
            <person name="Albert R."/>
            <person name="Binder M."/>
            <person name="Bloem J."/>
            <person name="Labutti K."/>
            <person name="Salamov A."/>
            <person name="Andreopoulos B."/>
            <person name="Baker S."/>
            <person name="Barry K."/>
            <person name="Bills G."/>
            <person name="Bluhm B."/>
            <person name="Cannon C."/>
            <person name="Castanera R."/>
            <person name="Culley D."/>
            <person name="Daum C."/>
            <person name="Ezra D."/>
            <person name="Gonzalez J."/>
            <person name="Henrissat B."/>
            <person name="Kuo A."/>
            <person name="Liang C."/>
            <person name="Lipzen A."/>
            <person name="Lutzoni F."/>
            <person name="Magnuson J."/>
            <person name="Mondo S."/>
            <person name="Nolan M."/>
            <person name="Ohm R."/>
            <person name="Pangilinan J."/>
            <person name="Park H.-J."/>
            <person name="Ramirez L."/>
            <person name="Alfaro M."/>
            <person name="Sun H."/>
            <person name="Tritt A."/>
            <person name="Yoshinaga Y."/>
            <person name="Zwiers L.-H."/>
            <person name="Turgeon B."/>
            <person name="Goodwin S."/>
            <person name="Spatafora J."/>
            <person name="Crous P."/>
            <person name="Grigoriev I."/>
        </authorList>
    </citation>
    <scope>NUCLEOTIDE SEQUENCE</scope>
    <source>
        <strain evidence="3">CBS 122681</strain>
    </source>
</reference>
<dbReference type="OrthoDB" id="5388322at2759"/>
<dbReference type="InterPro" id="IPR027911">
    <property type="entry name" value="DUF4604"/>
</dbReference>
<feature type="compositionally biased region" description="Basic and acidic residues" evidence="1">
    <location>
        <begin position="21"/>
        <end position="37"/>
    </location>
</feature>
<dbReference type="EMBL" id="MU004313">
    <property type="protein sequence ID" value="KAF2658616.1"/>
    <property type="molecule type" value="Genomic_DNA"/>
</dbReference>
<dbReference type="AlphaFoldDB" id="A0A6A6TGQ6"/>
<feature type="compositionally biased region" description="Basic and acidic residues" evidence="1">
    <location>
        <begin position="97"/>
        <end position="110"/>
    </location>
</feature>
<feature type="compositionally biased region" description="Basic and acidic residues" evidence="1">
    <location>
        <begin position="132"/>
        <end position="144"/>
    </location>
</feature>
<accession>A0A6A6TGQ6</accession>
<sequence length="165" mass="18338">MSFKAKDLTYDAKEPTFLRRLRGEVTGDDSARHERPIPRNKRLKQDDEEDAPTYVLEESNQSLTKAEYEALIAGKSEPETGTTETDAQTGSNVTNVEAKDAAIKPNKDNIAEVGKTSKKRKAVKVIGEPEDEEKRDTTKSDNKPTKKAKKKTKPVKLSFGDQGES</sequence>
<keyword evidence="4" id="KW-1185">Reference proteome</keyword>
<organism evidence="3 4">
    <name type="scientific">Lophiostoma macrostomum CBS 122681</name>
    <dbReference type="NCBI Taxonomy" id="1314788"/>
    <lineage>
        <taxon>Eukaryota</taxon>
        <taxon>Fungi</taxon>
        <taxon>Dikarya</taxon>
        <taxon>Ascomycota</taxon>
        <taxon>Pezizomycotina</taxon>
        <taxon>Dothideomycetes</taxon>
        <taxon>Pleosporomycetidae</taxon>
        <taxon>Pleosporales</taxon>
        <taxon>Lophiostomataceae</taxon>
        <taxon>Lophiostoma</taxon>
    </lineage>
</organism>
<gene>
    <name evidence="3" type="ORF">K491DRAFT_652523</name>
</gene>
<feature type="compositionally biased region" description="Basic residues" evidence="1">
    <location>
        <begin position="145"/>
        <end position="154"/>
    </location>
</feature>
<feature type="compositionally biased region" description="Polar residues" evidence="1">
    <location>
        <begin position="79"/>
        <end position="95"/>
    </location>
</feature>
<evidence type="ECO:0000313" key="4">
    <source>
        <dbReference type="Proteomes" id="UP000799324"/>
    </source>
</evidence>
<proteinExistence type="predicted"/>
<dbReference type="Proteomes" id="UP000799324">
    <property type="component" value="Unassembled WGS sequence"/>
</dbReference>
<protein>
    <recommendedName>
        <fullName evidence="2">DUF4604 domain-containing protein</fullName>
    </recommendedName>
</protein>
<evidence type="ECO:0000256" key="1">
    <source>
        <dbReference type="SAM" id="MobiDB-lite"/>
    </source>
</evidence>
<name>A0A6A6TGQ6_9PLEO</name>
<feature type="domain" description="DUF4604" evidence="2">
    <location>
        <begin position="6"/>
        <end position="161"/>
    </location>
</feature>